<comment type="caution">
    <text evidence="1">The sequence shown here is derived from an EMBL/GenBank/DDBJ whole genome shotgun (WGS) entry which is preliminary data.</text>
</comment>
<dbReference type="EMBL" id="BNJK01000001">
    <property type="protein sequence ID" value="GHO96113.1"/>
    <property type="molecule type" value="Genomic_DNA"/>
</dbReference>
<dbReference type="AlphaFoldDB" id="A0A8J3N542"/>
<evidence type="ECO:0000313" key="1">
    <source>
        <dbReference type="EMBL" id="GHO96113.1"/>
    </source>
</evidence>
<name>A0A8J3N542_9CHLR</name>
<protein>
    <submittedName>
        <fullName evidence="1">Uncharacterized protein</fullName>
    </submittedName>
</protein>
<reference evidence="1" key="1">
    <citation type="submission" date="2020-10" db="EMBL/GenBank/DDBJ databases">
        <title>Taxonomic study of unclassified bacteria belonging to the class Ktedonobacteria.</title>
        <authorList>
            <person name="Yabe S."/>
            <person name="Wang C.M."/>
            <person name="Zheng Y."/>
            <person name="Sakai Y."/>
            <person name="Cavaletti L."/>
            <person name="Monciardini P."/>
            <person name="Donadio S."/>
        </authorList>
    </citation>
    <scope>NUCLEOTIDE SEQUENCE</scope>
    <source>
        <strain evidence="1">ID150040</strain>
    </source>
</reference>
<organism evidence="1 2">
    <name type="scientific">Reticulibacter mediterranei</name>
    <dbReference type="NCBI Taxonomy" id="2778369"/>
    <lineage>
        <taxon>Bacteria</taxon>
        <taxon>Bacillati</taxon>
        <taxon>Chloroflexota</taxon>
        <taxon>Ktedonobacteria</taxon>
        <taxon>Ktedonobacterales</taxon>
        <taxon>Reticulibacteraceae</taxon>
        <taxon>Reticulibacter</taxon>
    </lineage>
</organism>
<sequence>MWDLHEMLIGTFAHVAVLLPSIIFSDAQHADALFDQQINNPLTGSEHKAKTIQVRDGGISYMATHT</sequence>
<proteinExistence type="predicted"/>
<keyword evidence="2" id="KW-1185">Reference proteome</keyword>
<evidence type="ECO:0000313" key="2">
    <source>
        <dbReference type="Proteomes" id="UP000597444"/>
    </source>
</evidence>
<gene>
    <name evidence="1" type="ORF">KSF_061610</name>
</gene>
<dbReference type="Proteomes" id="UP000597444">
    <property type="component" value="Unassembled WGS sequence"/>
</dbReference>
<accession>A0A8J3N542</accession>